<dbReference type="KEGG" id="many:MANY_38200"/>
<name>A0A6N4WDL1_9MYCO</name>
<evidence type="ECO:0000313" key="1">
    <source>
        <dbReference type="EMBL" id="BBZ78483.1"/>
    </source>
</evidence>
<dbReference type="Proteomes" id="UP000467249">
    <property type="component" value="Chromosome"/>
</dbReference>
<dbReference type="Pfam" id="PF19827">
    <property type="entry name" value="DUF6308"/>
    <property type="match status" value="1"/>
</dbReference>
<dbReference type="AlphaFoldDB" id="A0A6N4WDL1"/>
<reference evidence="1 2" key="1">
    <citation type="journal article" date="2019" name="Emerg. Microbes Infect.">
        <title>Comprehensive subspecies identification of 175 nontuberculous mycobacteria species based on 7547 genomic profiles.</title>
        <authorList>
            <person name="Matsumoto Y."/>
            <person name="Kinjo T."/>
            <person name="Motooka D."/>
            <person name="Nabeya D."/>
            <person name="Jung N."/>
            <person name="Uechi K."/>
            <person name="Horii T."/>
            <person name="Iida T."/>
            <person name="Fujita J."/>
            <person name="Nakamura S."/>
        </authorList>
    </citation>
    <scope>NUCLEOTIDE SEQUENCE [LARGE SCALE GENOMIC DNA]</scope>
    <source>
        <strain evidence="1 2">JCM 30275</strain>
    </source>
</reference>
<gene>
    <name evidence="1" type="ORF">MANY_38200</name>
</gene>
<protein>
    <submittedName>
        <fullName evidence="1">Uncharacterized protein</fullName>
    </submittedName>
</protein>
<dbReference type="RefSeq" id="WP_163805627.1">
    <property type="nucleotide sequence ID" value="NZ_AP022620.1"/>
</dbReference>
<dbReference type="EMBL" id="AP022620">
    <property type="protein sequence ID" value="BBZ78483.1"/>
    <property type="molecule type" value="Genomic_DNA"/>
</dbReference>
<keyword evidence="2" id="KW-1185">Reference proteome</keyword>
<sequence length="219" mass="24445">MAEFEYTQWRHRWPEVVVQRRTDEAVELLRRYYAVTAAGRPAYSGSQFEAMAALNSDPYSIGPADFTAASMLSVDIPAQAAIRLLGRDACDITALLQDIPVDVDIIDIDPDDLVAGGPGSRLWQVLRRGNDGMGRTRTSKLIAAKRPRLIPIGDSFVEQATGLDTVDYWRQFQAVLAADDRAIWTWLTQIRSGVPNMPAAVSNLRILDVLLWMTVDQQR</sequence>
<proteinExistence type="predicted"/>
<accession>A0A6N4WDL1</accession>
<organism evidence="1 2">
    <name type="scientific">Mycolicibacterium anyangense</name>
    <dbReference type="NCBI Taxonomy" id="1431246"/>
    <lineage>
        <taxon>Bacteria</taxon>
        <taxon>Bacillati</taxon>
        <taxon>Actinomycetota</taxon>
        <taxon>Actinomycetes</taxon>
        <taxon>Mycobacteriales</taxon>
        <taxon>Mycobacteriaceae</taxon>
        <taxon>Mycolicibacterium</taxon>
    </lineage>
</organism>
<evidence type="ECO:0000313" key="2">
    <source>
        <dbReference type="Proteomes" id="UP000467249"/>
    </source>
</evidence>
<dbReference type="InterPro" id="IPR046275">
    <property type="entry name" value="DUF6308"/>
</dbReference>